<sequence length="104" mass="12184">IAGYYWADMLKFYQGRRRQTPCPFLLDEVVVDSLGDVYYCLSTERIGNIIKEKRSVGEIYFDPKNIIHRKMMWKNECRRCNSGCDVVRAIAGEMWKFTGYKLAG</sequence>
<proteinExistence type="predicted"/>
<accession>A0A2M7QIW1</accession>
<dbReference type="CDD" id="cd21109">
    <property type="entry name" value="SPASM"/>
    <property type="match status" value="1"/>
</dbReference>
<evidence type="ECO:0000259" key="1">
    <source>
        <dbReference type="Pfam" id="PF13186"/>
    </source>
</evidence>
<feature type="domain" description="4Fe4S-binding SPASM" evidence="1">
    <location>
        <begin position="22"/>
        <end position="81"/>
    </location>
</feature>
<reference evidence="3" key="1">
    <citation type="submission" date="2017-09" db="EMBL/GenBank/DDBJ databases">
        <title>Depth-based differentiation of microbial function through sediment-hosted aquifers and enrichment of novel symbionts in the deep terrestrial subsurface.</title>
        <authorList>
            <person name="Probst A.J."/>
            <person name="Ladd B."/>
            <person name="Jarett J.K."/>
            <person name="Geller-Mcgrath D.E."/>
            <person name="Sieber C.M.K."/>
            <person name="Emerson J.B."/>
            <person name="Anantharaman K."/>
            <person name="Thomas B.C."/>
            <person name="Malmstrom R."/>
            <person name="Stieglmeier M."/>
            <person name="Klingl A."/>
            <person name="Woyke T."/>
            <person name="Ryan C.M."/>
            <person name="Banfield J.F."/>
        </authorList>
    </citation>
    <scope>NUCLEOTIDE SEQUENCE [LARGE SCALE GENOMIC DNA]</scope>
</reference>
<evidence type="ECO:0000313" key="2">
    <source>
        <dbReference type="EMBL" id="PIY71916.1"/>
    </source>
</evidence>
<dbReference type="InterPro" id="IPR013785">
    <property type="entry name" value="Aldolase_TIM"/>
</dbReference>
<dbReference type="AlphaFoldDB" id="A0A2M7QIW1"/>
<dbReference type="EMBL" id="PFLI01000123">
    <property type="protein sequence ID" value="PIY71916.1"/>
    <property type="molecule type" value="Genomic_DNA"/>
</dbReference>
<comment type="caution">
    <text evidence="2">The sequence shown here is derived from an EMBL/GenBank/DDBJ whole genome shotgun (WGS) entry which is preliminary data.</text>
</comment>
<organism evidence="2 3">
    <name type="scientific">Candidatus Roizmanbacteria bacterium CG_4_10_14_0_8_um_filter_33_9</name>
    <dbReference type="NCBI Taxonomy" id="1974826"/>
    <lineage>
        <taxon>Bacteria</taxon>
        <taxon>Candidatus Roizmaniibacteriota</taxon>
    </lineage>
</organism>
<feature type="non-terminal residue" evidence="2">
    <location>
        <position position="1"/>
    </location>
</feature>
<gene>
    <name evidence="2" type="ORF">COY87_03665</name>
</gene>
<protein>
    <recommendedName>
        <fullName evidence="1">4Fe4S-binding SPASM domain-containing protein</fullName>
    </recommendedName>
</protein>
<dbReference type="Pfam" id="PF13186">
    <property type="entry name" value="SPASM"/>
    <property type="match status" value="1"/>
</dbReference>
<dbReference type="Proteomes" id="UP000229401">
    <property type="component" value="Unassembled WGS sequence"/>
</dbReference>
<dbReference type="Gene3D" id="3.20.20.70">
    <property type="entry name" value="Aldolase class I"/>
    <property type="match status" value="1"/>
</dbReference>
<name>A0A2M7QIW1_9BACT</name>
<evidence type="ECO:0000313" key="3">
    <source>
        <dbReference type="Proteomes" id="UP000229401"/>
    </source>
</evidence>
<dbReference type="InterPro" id="IPR023885">
    <property type="entry name" value="4Fe4S-binding_SPASM_dom"/>
</dbReference>